<dbReference type="EMBL" id="BBPA01000039">
    <property type="protein sequence ID" value="GAL93389.1"/>
    <property type="molecule type" value="Genomic_DNA"/>
</dbReference>
<comment type="caution">
    <text evidence="2">The sequence shown here is derived from an EMBL/GenBank/DDBJ whole genome shotgun (WGS) entry which is preliminary data.</text>
</comment>
<dbReference type="AlphaFoldDB" id="A0A0A1VV02"/>
<name>A0A0A1VV02_MICAE</name>
<keyword evidence="1" id="KW-0472">Membrane</keyword>
<feature type="transmembrane region" description="Helical" evidence="1">
    <location>
        <begin position="21"/>
        <end position="40"/>
    </location>
</feature>
<evidence type="ECO:0000256" key="1">
    <source>
        <dbReference type="SAM" id="Phobius"/>
    </source>
</evidence>
<organism evidence="2 3">
    <name type="scientific">Microcystis aeruginosa NIES-44</name>
    <dbReference type="NCBI Taxonomy" id="449439"/>
    <lineage>
        <taxon>Bacteria</taxon>
        <taxon>Bacillati</taxon>
        <taxon>Cyanobacteriota</taxon>
        <taxon>Cyanophyceae</taxon>
        <taxon>Oscillatoriophycideae</taxon>
        <taxon>Chroococcales</taxon>
        <taxon>Microcystaceae</taxon>
        <taxon>Microcystis</taxon>
    </lineage>
</organism>
<accession>A0A0A1VV02</accession>
<dbReference type="Proteomes" id="UP000030321">
    <property type="component" value="Unassembled WGS sequence"/>
</dbReference>
<sequence length="52" mass="5943">MQHDHKIASGIFQGRGNDNRVKRQSFFLAILFFSLFYSGFPQGEMAVGESFQ</sequence>
<keyword evidence="1" id="KW-1133">Transmembrane helix</keyword>
<gene>
    <name evidence="2" type="ORF">N44_02076</name>
</gene>
<keyword evidence="1" id="KW-0812">Transmembrane</keyword>
<reference evidence="3" key="1">
    <citation type="journal article" date="2015" name="Genome">
        <title>Whole Genome Sequence of the Non-Microcystin-Producing Microcystis aeruginosa Strain NIES-44.</title>
        <authorList>
            <person name="Okano K."/>
            <person name="Miyata N."/>
            <person name="Ozaki Y."/>
        </authorList>
    </citation>
    <scope>NUCLEOTIDE SEQUENCE [LARGE SCALE GENOMIC DNA]</scope>
    <source>
        <strain evidence="3">NIES-44</strain>
    </source>
</reference>
<proteinExistence type="predicted"/>
<evidence type="ECO:0000313" key="3">
    <source>
        <dbReference type="Proteomes" id="UP000030321"/>
    </source>
</evidence>
<evidence type="ECO:0000313" key="2">
    <source>
        <dbReference type="EMBL" id="GAL93389.1"/>
    </source>
</evidence>
<protein>
    <submittedName>
        <fullName evidence="2">Uncharacterized protein</fullName>
    </submittedName>
</protein>